<dbReference type="SUPFAM" id="SSF52029">
    <property type="entry name" value="GroEL apical domain-like"/>
    <property type="match status" value="1"/>
</dbReference>
<name>A0A9Q1A7J0_SALPP</name>
<reference evidence="3" key="2">
    <citation type="journal article" date="2023" name="Int. J. Mol. Sci.">
        <title>De Novo Assembly and Annotation of 11 Diverse Shrub Willow (Salix) Genomes Reveals Novel Gene Organization in Sex-Linked Regions.</title>
        <authorList>
            <person name="Hyden B."/>
            <person name="Feng K."/>
            <person name="Yates T.B."/>
            <person name="Jawdy S."/>
            <person name="Cereghino C."/>
            <person name="Smart L.B."/>
            <person name="Muchero W."/>
        </authorList>
    </citation>
    <scope>NUCLEOTIDE SEQUENCE</scope>
    <source>
        <tissue evidence="3">Shoot tip</tissue>
    </source>
</reference>
<dbReference type="PANTHER" id="PTHR45633">
    <property type="entry name" value="60 KDA HEAT SHOCK PROTEIN, MITOCHONDRIAL"/>
    <property type="match status" value="1"/>
</dbReference>
<keyword evidence="4" id="KW-1185">Reference proteome</keyword>
<dbReference type="Proteomes" id="UP001151532">
    <property type="component" value="Chromosome 15Z"/>
</dbReference>
<accession>A0A9Q1A7J0</accession>
<reference evidence="3" key="1">
    <citation type="submission" date="2022-11" db="EMBL/GenBank/DDBJ databases">
        <authorList>
            <person name="Hyden B.L."/>
            <person name="Feng K."/>
            <person name="Yates T."/>
            <person name="Jawdy S."/>
            <person name="Smart L.B."/>
            <person name="Muchero W."/>
        </authorList>
    </citation>
    <scope>NUCLEOTIDE SEQUENCE</scope>
    <source>
        <tissue evidence="3">Shoot tip</tissue>
    </source>
</reference>
<evidence type="ECO:0000256" key="2">
    <source>
        <dbReference type="ARBA" id="ARBA00023186"/>
    </source>
</evidence>
<dbReference type="InterPro" id="IPR001844">
    <property type="entry name" value="Cpn60/GroEL"/>
</dbReference>
<keyword evidence="2" id="KW-0143">Chaperone</keyword>
<evidence type="ECO:0000313" key="4">
    <source>
        <dbReference type="Proteomes" id="UP001151532"/>
    </source>
</evidence>
<keyword evidence="3" id="KW-0346">Stress response</keyword>
<dbReference type="OrthoDB" id="1735925at2759"/>
<dbReference type="GO" id="GO:0042026">
    <property type="term" value="P:protein refolding"/>
    <property type="evidence" value="ECO:0007669"/>
    <property type="project" value="InterPro"/>
</dbReference>
<comment type="caution">
    <text evidence="3">The sequence shown here is derived from an EMBL/GenBank/DDBJ whole genome shotgun (WGS) entry which is preliminary data.</text>
</comment>
<dbReference type="EMBL" id="JAPFFK010000006">
    <property type="protein sequence ID" value="KAJ6761158.1"/>
    <property type="molecule type" value="Genomic_DNA"/>
</dbReference>
<sequence>MKVNYFVFSATGLTRAICLPNSSQTRKGIWWSSTEDCKCPRNSFPVGEDYPTQCPALIIAEDISKPVLETLVVNKMKGLLNVAVVKCPGFGDRKKALLQDICVK</sequence>
<protein>
    <submittedName>
        <fullName evidence="3">60 kDa HEAT SHOCK PROTEIN MITOCHONDRIAL</fullName>
    </submittedName>
</protein>
<dbReference type="AlphaFoldDB" id="A0A9Q1A7J0"/>
<dbReference type="InterPro" id="IPR027409">
    <property type="entry name" value="GroEL-like_apical_dom_sf"/>
</dbReference>
<organism evidence="3 4">
    <name type="scientific">Salix purpurea</name>
    <name type="common">Purple osier willow</name>
    <dbReference type="NCBI Taxonomy" id="77065"/>
    <lineage>
        <taxon>Eukaryota</taxon>
        <taxon>Viridiplantae</taxon>
        <taxon>Streptophyta</taxon>
        <taxon>Embryophyta</taxon>
        <taxon>Tracheophyta</taxon>
        <taxon>Spermatophyta</taxon>
        <taxon>Magnoliopsida</taxon>
        <taxon>eudicotyledons</taxon>
        <taxon>Gunneridae</taxon>
        <taxon>Pentapetalae</taxon>
        <taxon>rosids</taxon>
        <taxon>fabids</taxon>
        <taxon>Malpighiales</taxon>
        <taxon>Salicaceae</taxon>
        <taxon>Saliceae</taxon>
        <taxon>Salix</taxon>
    </lineage>
</organism>
<evidence type="ECO:0000313" key="3">
    <source>
        <dbReference type="EMBL" id="KAJ6761158.1"/>
    </source>
</evidence>
<dbReference type="GO" id="GO:0140662">
    <property type="term" value="F:ATP-dependent protein folding chaperone"/>
    <property type="evidence" value="ECO:0007669"/>
    <property type="project" value="InterPro"/>
</dbReference>
<gene>
    <name evidence="3" type="ORF">OIU79_025898</name>
</gene>
<comment type="similarity">
    <text evidence="1">Belongs to the chaperonin (HSP60) family.</text>
</comment>
<dbReference type="Gene3D" id="3.50.7.10">
    <property type="entry name" value="GroEL"/>
    <property type="match status" value="1"/>
</dbReference>
<proteinExistence type="inferred from homology"/>
<evidence type="ECO:0000256" key="1">
    <source>
        <dbReference type="ARBA" id="ARBA00006607"/>
    </source>
</evidence>